<comment type="caution">
    <text evidence="5">The sequence shown here is derived from an EMBL/GenBank/DDBJ whole genome shotgun (WGS) entry which is preliminary data.</text>
</comment>
<feature type="domain" description="POTRA" evidence="4">
    <location>
        <begin position="108"/>
        <end position="179"/>
    </location>
</feature>
<protein>
    <submittedName>
        <fullName evidence="5">Sporulation protein YqfD</fullName>
    </submittedName>
</protein>
<name>A0ABS6E677_9FIRM</name>
<dbReference type="EMBL" id="JAHLPM010000007">
    <property type="protein sequence ID" value="MBU5438259.1"/>
    <property type="molecule type" value="Genomic_DNA"/>
</dbReference>
<dbReference type="InterPro" id="IPR034746">
    <property type="entry name" value="POTRA"/>
</dbReference>
<feature type="transmembrane region" description="Helical" evidence="3">
    <location>
        <begin position="91"/>
        <end position="111"/>
    </location>
</feature>
<evidence type="ECO:0000256" key="1">
    <source>
        <dbReference type="ARBA" id="ARBA00004370"/>
    </source>
</evidence>
<dbReference type="Pfam" id="PF06898">
    <property type="entry name" value="YqfD"/>
    <property type="match status" value="1"/>
</dbReference>
<dbReference type="InterPro" id="IPR010690">
    <property type="entry name" value="YqfD"/>
</dbReference>
<sequence length="401" mass="46244">MLAIKIWNYLKGYVIIKVEGLTLERLLNLAASNNVYLWDVKRIDHTVIEMKATTKGFKALKSLVKKVGCRVEIVDKKGFPFILQTLKKRKMLGLGFLMFWGVVILLTSFIWKIEILGNEQTAQEEIIKTLKDHNISIGKIKYSIDKEKTRQILLENFDYFSFLSVDIKGTKLTIEIKEQDLPPEEVNKDYPCHIVAKKKGVIMKVVAKNGKSVVKKGDVVKEGQLLITGIINTEEDNENGFLVHSEGKVLALTRYSHIVEESIIKKIEEETGEVYKERGLKVKDKGIQFIKGDVPYKDYIEVINEKKIINLDKFNIDIPIKIVTYEFREVEIKEVKQNLDFLKKSSQIRATQEINKELPDDVQIVSKDVKYFIEDNILKTQVIIETIEDIGKKQIINNRED</sequence>
<dbReference type="PIRSF" id="PIRSF029895">
    <property type="entry name" value="SpoIV"/>
    <property type="match status" value="1"/>
</dbReference>
<comment type="subcellular location">
    <subcellularLocation>
        <location evidence="1">Membrane</location>
    </subcellularLocation>
</comment>
<evidence type="ECO:0000256" key="2">
    <source>
        <dbReference type="ARBA" id="ARBA00023136"/>
    </source>
</evidence>
<keyword evidence="3" id="KW-1133">Transmembrane helix</keyword>
<organism evidence="5 6">
    <name type="scientific">Tissierella simiarum</name>
    <dbReference type="NCBI Taxonomy" id="2841534"/>
    <lineage>
        <taxon>Bacteria</taxon>
        <taxon>Bacillati</taxon>
        <taxon>Bacillota</taxon>
        <taxon>Tissierellia</taxon>
        <taxon>Tissierellales</taxon>
        <taxon>Tissierellaceae</taxon>
        <taxon>Tissierella</taxon>
    </lineage>
</organism>
<evidence type="ECO:0000313" key="6">
    <source>
        <dbReference type="Proteomes" id="UP000749471"/>
    </source>
</evidence>
<keyword evidence="2 3" id="KW-0472">Membrane</keyword>
<gene>
    <name evidence="5" type="primary">yqfD</name>
    <name evidence="5" type="ORF">KQI42_09580</name>
</gene>
<reference evidence="5 6" key="1">
    <citation type="submission" date="2021-06" db="EMBL/GenBank/DDBJ databases">
        <authorList>
            <person name="Sun Q."/>
            <person name="Li D."/>
        </authorList>
    </citation>
    <scope>NUCLEOTIDE SEQUENCE [LARGE SCALE GENOMIC DNA]</scope>
    <source>
        <strain evidence="5 6">MSJ-40</strain>
    </source>
</reference>
<keyword evidence="6" id="KW-1185">Reference proteome</keyword>
<keyword evidence="3" id="KW-0812">Transmembrane</keyword>
<evidence type="ECO:0000313" key="5">
    <source>
        <dbReference type="EMBL" id="MBU5438259.1"/>
    </source>
</evidence>
<proteinExistence type="predicted"/>
<evidence type="ECO:0000256" key="3">
    <source>
        <dbReference type="SAM" id="Phobius"/>
    </source>
</evidence>
<evidence type="ECO:0000259" key="4">
    <source>
        <dbReference type="PROSITE" id="PS51779"/>
    </source>
</evidence>
<dbReference type="RefSeq" id="WP_216519218.1">
    <property type="nucleotide sequence ID" value="NZ_JAHLPM010000007.1"/>
</dbReference>
<dbReference type="NCBIfam" id="TIGR02876">
    <property type="entry name" value="spore_yqfD"/>
    <property type="match status" value="1"/>
</dbReference>
<dbReference type="PROSITE" id="PS51779">
    <property type="entry name" value="POTRA"/>
    <property type="match status" value="1"/>
</dbReference>
<dbReference type="Proteomes" id="UP000749471">
    <property type="component" value="Unassembled WGS sequence"/>
</dbReference>
<accession>A0ABS6E677</accession>